<accession>A0ABN2ICK4</accession>
<comment type="caution">
    <text evidence="1">The sequence shown here is derived from an EMBL/GenBank/DDBJ whole genome shotgun (WGS) entry which is preliminary data.</text>
</comment>
<dbReference type="EMBL" id="BAAANF010000018">
    <property type="protein sequence ID" value="GAA1702483.1"/>
    <property type="molecule type" value="Genomic_DNA"/>
</dbReference>
<sequence length="51" mass="5674">MPIMTPDEFDLDIRLGPYDADGFPEAATRPPVTRVGSWDYCCTDNCCTTTD</sequence>
<evidence type="ECO:0000313" key="2">
    <source>
        <dbReference type="Proteomes" id="UP001500280"/>
    </source>
</evidence>
<name>A0ABN2ICK4_9ACTN</name>
<proteinExistence type="predicted"/>
<evidence type="ECO:0000313" key="1">
    <source>
        <dbReference type="EMBL" id="GAA1702483.1"/>
    </source>
</evidence>
<gene>
    <name evidence="1" type="ORF">GCM10009745_57220</name>
</gene>
<keyword evidence="2" id="KW-1185">Reference proteome</keyword>
<organism evidence="1 2">
    <name type="scientific">Kribbella yunnanensis</name>
    <dbReference type="NCBI Taxonomy" id="190194"/>
    <lineage>
        <taxon>Bacteria</taxon>
        <taxon>Bacillati</taxon>
        <taxon>Actinomycetota</taxon>
        <taxon>Actinomycetes</taxon>
        <taxon>Propionibacteriales</taxon>
        <taxon>Kribbellaceae</taxon>
        <taxon>Kribbella</taxon>
    </lineage>
</organism>
<dbReference type="RefSeq" id="WP_344158574.1">
    <property type="nucleotide sequence ID" value="NZ_BAAANF010000018.1"/>
</dbReference>
<protein>
    <recommendedName>
        <fullName evidence="3">GE37468 family thiazolyl peptide</fullName>
    </recommendedName>
</protein>
<reference evidence="1 2" key="1">
    <citation type="journal article" date="2019" name="Int. J. Syst. Evol. Microbiol.">
        <title>The Global Catalogue of Microorganisms (GCM) 10K type strain sequencing project: providing services to taxonomists for standard genome sequencing and annotation.</title>
        <authorList>
            <consortium name="The Broad Institute Genomics Platform"/>
            <consortium name="The Broad Institute Genome Sequencing Center for Infectious Disease"/>
            <person name="Wu L."/>
            <person name="Ma J."/>
        </authorList>
    </citation>
    <scope>NUCLEOTIDE SEQUENCE [LARGE SCALE GENOMIC DNA]</scope>
    <source>
        <strain evidence="1 2">JCM 14307</strain>
    </source>
</reference>
<evidence type="ECO:0008006" key="3">
    <source>
        <dbReference type="Google" id="ProtNLM"/>
    </source>
</evidence>
<dbReference type="Proteomes" id="UP001500280">
    <property type="component" value="Unassembled WGS sequence"/>
</dbReference>